<name>A0A8S1MTW8_PARPR</name>
<dbReference type="InterPro" id="IPR003607">
    <property type="entry name" value="HD/PDEase_dom"/>
</dbReference>
<organism evidence="2 3">
    <name type="scientific">Paramecium primaurelia</name>
    <dbReference type="NCBI Taxonomy" id="5886"/>
    <lineage>
        <taxon>Eukaryota</taxon>
        <taxon>Sar</taxon>
        <taxon>Alveolata</taxon>
        <taxon>Ciliophora</taxon>
        <taxon>Intramacronucleata</taxon>
        <taxon>Oligohymenophorea</taxon>
        <taxon>Peniculida</taxon>
        <taxon>Parameciidae</taxon>
        <taxon>Paramecium</taxon>
    </lineage>
</organism>
<feature type="domain" description="HD" evidence="1">
    <location>
        <begin position="21"/>
        <end position="129"/>
    </location>
</feature>
<reference evidence="2" key="1">
    <citation type="submission" date="2021-01" db="EMBL/GenBank/DDBJ databases">
        <authorList>
            <consortium name="Genoscope - CEA"/>
            <person name="William W."/>
        </authorList>
    </citation>
    <scope>NUCLEOTIDE SEQUENCE</scope>
</reference>
<dbReference type="CDD" id="cd00077">
    <property type="entry name" value="HDc"/>
    <property type="match status" value="1"/>
</dbReference>
<dbReference type="PANTHER" id="PTHR33594">
    <property type="entry name" value="SUPERFAMILY HYDROLASE, PUTATIVE (AFU_ORTHOLOGUE AFUA_1G03035)-RELATED"/>
    <property type="match status" value="1"/>
</dbReference>
<evidence type="ECO:0000313" key="2">
    <source>
        <dbReference type="EMBL" id="CAD8083610.1"/>
    </source>
</evidence>
<dbReference type="SMART" id="SM00471">
    <property type="entry name" value="HDc"/>
    <property type="match status" value="1"/>
</dbReference>
<dbReference type="PROSITE" id="PS51831">
    <property type="entry name" value="HD"/>
    <property type="match status" value="1"/>
</dbReference>
<dbReference type="InterPro" id="IPR006674">
    <property type="entry name" value="HD_domain"/>
</dbReference>
<dbReference type="Pfam" id="PF01966">
    <property type="entry name" value="HD"/>
    <property type="match status" value="1"/>
</dbReference>
<evidence type="ECO:0000313" key="3">
    <source>
        <dbReference type="Proteomes" id="UP000688137"/>
    </source>
</evidence>
<proteinExistence type="predicted"/>
<gene>
    <name evidence="2" type="ORF">PPRIM_AZ9-3.1.T0700146</name>
</gene>
<dbReference type="OMA" id="GHDWFHI"/>
<sequence>MINRTIQFVKETLCHAESGHDYFHIERVLKMATRIANEESKIKNVNMNLVQLGALLHDIADHKFHGGDDTIGPKVARQFLEKDGEANEELIKQVEDIIKEISFKGAKVKDQMSTFEGQIVQDADRLDAIGAIGIARCFTYGGYKNRQLFNPDQKPEFHENFQDYKKNESTTINHFYEKLLLLKDRMNTETGKKIAEKRHQIMVNYLDQFLQEWEGID</sequence>
<protein>
    <recommendedName>
        <fullName evidence="1">HD domain-containing protein</fullName>
    </recommendedName>
</protein>
<dbReference type="AlphaFoldDB" id="A0A8S1MTW8"/>
<accession>A0A8S1MTW8</accession>
<keyword evidence="3" id="KW-1185">Reference proteome</keyword>
<dbReference type="PANTHER" id="PTHR33594:SF1">
    <property type="entry name" value="HD_PDEASE DOMAIN-CONTAINING PROTEIN"/>
    <property type="match status" value="1"/>
</dbReference>
<dbReference type="EMBL" id="CAJJDM010000073">
    <property type="protein sequence ID" value="CAD8083610.1"/>
    <property type="molecule type" value="Genomic_DNA"/>
</dbReference>
<evidence type="ECO:0000259" key="1">
    <source>
        <dbReference type="PROSITE" id="PS51831"/>
    </source>
</evidence>
<dbReference type="Proteomes" id="UP000688137">
    <property type="component" value="Unassembled WGS sequence"/>
</dbReference>
<comment type="caution">
    <text evidence="2">The sequence shown here is derived from an EMBL/GenBank/DDBJ whole genome shotgun (WGS) entry which is preliminary data.</text>
</comment>